<dbReference type="EMBL" id="JAROCF010000001">
    <property type="protein sequence ID" value="MDN4613943.1"/>
    <property type="molecule type" value="Genomic_DNA"/>
</dbReference>
<keyword evidence="1" id="KW-1133">Transmembrane helix</keyword>
<evidence type="ECO:0000313" key="2">
    <source>
        <dbReference type="EMBL" id="MDN4613943.1"/>
    </source>
</evidence>
<comment type="caution">
    <text evidence="2">The sequence shown here is derived from an EMBL/GenBank/DDBJ whole genome shotgun (WGS) entry which is preliminary data.</text>
</comment>
<keyword evidence="1" id="KW-0812">Transmembrane</keyword>
<proteinExistence type="predicted"/>
<gene>
    <name evidence="2" type="ORF">P5G50_05695</name>
</gene>
<evidence type="ECO:0000313" key="3">
    <source>
        <dbReference type="Proteomes" id="UP001174208"/>
    </source>
</evidence>
<protein>
    <submittedName>
        <fullName evidence="2">Uncharacterized protein</fullName>
    </submittedName>
</protein>
<keyword evidence="3" id="KW-1185">Reference proteome</keyword>
<keyword evidence="1" id="KW-0472">Membrane</keyword>
<dbReference type="Proteomes" id="UP001174208">
    <property type="component" value="Unassembled WGS sequence"/>
</dbReference>
<organism evidence="2 3">
    <name type="scientific">Leifsonia williamsii</name>
    <dbReference type="NCBI Taxonomy" id="3035919"/>
    <lineage>
        <taxon>Bacteria</taxon>
        <taxon>Bacillati</taxon>
        <taxon>Actinomycetota</taxon>
        <taxon>Actinomycetes</taxon>
        <taxon>Micrococcales</taxon>
        <taxon>Microbacteriaceae</taxon>
        <taxon>Leifsonia</taxon>
    </lineage>
</organism>
<name>A0ABT8K910_9MICO</name>
<reference evidence="2" key="1">
    <citation type="submission" date="2023-06" db="EMBL/GenBank/DDBJ databases">
        <title>MT1 and MT2 Draft Genomes of Novel Species.</title>
        <authorList>
            <person name="Venkateswaran K."/>
        </authorList>
    </citation>
    <scope>NUCLEOTIDE SEQUENCE</scope>
    <source>
        <strain evidence="2">F6_8S_P_1B</strain>
    </source>
</reference>
<dbReference type="RefSeq" id="WP_301210371.1">
    <property type="nucleotide sequence ID" value="NZ_JAROCF010000001.1"/>
</dbReference>
<evidence type="ECO:0000256" key="1">
    <source>
        <dbReference type="SAM" id="Phobius"/>
    </source>
</evidence>
<feature type="transmembrane region" description="Helical" evidence="1">
    <location>
        <begin position="44"/>
        <end position="62"/>
    </location>
</feature>
<sequence length="124" mass="13654">MGDRMERARARRRVASGIVLGLLALVGTVAITIAIPTQGENPRAWGTVGCGIVTVWLCARLAQRNRLLLRHYRGEDLPEPPREAHPYEAAAERRRGVHLHLHVHRVHGTHTAAVASGVRAKDAR</sequence>
<accession>A0ABT8K910</accession>